<evidence type="ECO:0000313" key="2">
    <source>
        <dbReference type="Proteomes" id="UP000612233"/>
    </source>
</evidence>
<comment type="caution">
    <text evidence="1">The sequence shown here is derived from an EMBL/GenBank/DDBJ whole genome shotgun (WGS) entry which is preliminary data.</text>
</comment>
<protein>
    <submittedName>
        <fullName evidence="1">Uncharacterized protein</fullName>
    </submittedName>
</protein>
<dbReference type="Gene3D" id="2.60.40.1180">
    <property type="entry name" value="Golgi alpha-mannosidase II"/>
    <property type="match status" value="1"/>
</dbReference>
<reference evidence="1" key="1">
    <citation type="submission" date="2020-09" db="EMBL/GenBank/DDBJ databases">
        <authorList>
            <person name="Kim M.K."/>
        </authorList>
    </citation>
    <scope>NUCLEOTIDE SEQUENCE</scope>
    <source>
        <strain evidence="1">BT664</strain>
    </source>
</reference>
<dbReference type="SUPFAM" id="SSF51011">
    <property type="entry name" value="Glycosyl hydrolase domain"/>
    <property type="match status" value="1"/>
</dbReference>
<dbReference type="RefSeq" id="WP_191006299.1">
    <property type="nucleotide sequence ID" value="NZ_JACXAD010000020.1"/>
</dbReference>
<keyword evidence="2" id="KW-1185">Reference proteome</keyword>
<organism evidence="1 2">
    <name type="scientific">Hymenobacter montanus</name>
    <dbReference type="NCBI Taxonomy" id="2771359"/>
    <lineage>
        <taxon>Bacteria</taxon>
        <taxon>Pseudomonadati</taxon>
        <taxon>Bacteroidota</taxon>
        <taxon>Cytophagia</taxon>
        <taxon>Cytophagales</taxon>
        <taxon>Hymenobacteraceae</taxon>
        <taxon>Hymenobacter</taxon>
    </lineage>
</organism>
<evidence type="ECO:0000313" key="1">
    <source>
        <dbReference type="EMBL" id="MBD2769488.1"/>
    </source>
</evidence>
<gene>
    <name evidence="1" type="ORF">IC235_16490</name>
</gene>
<dbReference type="Proteomes" id="UP000612233">
    <property type="component" value="Unassembled WGS sequence"/>
</dbReference>
<dbReference type="EMBL" id="JACXAD010000020">
    <property type="protein sequence ID" value="MBD2769488.1"/>
    <property type="molecule type" value="Genomic_DNA"/>
</dbReference>
<dbReference type="AlphaFoldDB" id="A0A927BG78"/>
<sequence length="72" mass="8178">MLFDRRKELDGIVVAVNLSNKPQRVTLPKTPSSLGWHYASVFDGRAYSVFDNNSTVTLPPHGYQVWEQIAMK</sequence>
<accession>A0A927BG78</accession>
<proteinExistence type="predicted"/>
<name>A0A927BG78_9BACT</name>
<dbReference type="InterPro" id="IPR013780">
    <property type="entry name" value="Glyco_hydro_b"/>
</dbReference>